<dbReference type="RefSeq" id="XP_023627818.1">
    <property type="nucleotide sequence ID" value="XM_023772050.1"/>
</dbReference>
<gene>
    <name evidence="3" type="ORF">RCC_06790</name>
</gene>
<dbReference type="PANTHER" id="PTHR38795">
    <property type="entry name" value="DUF6604 DOMAIN-CONTAINING PROTEIN"/>
    <property type="match status" value="1"/>
</dbReference>
<dbReference type="EMBL" id="FJUY01000010">
    <property type="protein sequence ID" value="CZT20929.1"/>
    <property type="molecule type" value="Genomic_DNA"/>
</dbReference>
<dbReference type="GeneID" id="35601918"/>
<keyword evidence="4" id="KW-1185">Reference proteome</keyword>
<evidence type="ECO:0000313" key="4">
    <source>
        <dbReference type="Proteomes" id="UP000225277"/>
    </source>
</evidence>
<protein>
    <recommendedName>
        <fullName evidence="2">DUF6604 domain-containing protein</fullName>
    </recommendedName>
</protein>
<dbReference type="PANTHER" id="PTHR38795:SF1">
    <property type="entry name" value="DUF6604 DOMAIN-CONTAINING PROTEIN"/>
    <property type="match status" value="1"/>
</dbReference>
<organism evidence="3 4">
    <name type="scientific">Ramularia collo-cygni</name>
    <dbReference type="NCBI Taxonomy" id="112498"/>
    <lineage>
        <taxon>Eukaryota</taxon>
        <taxon>Fungi</taxon>
        <taxon>Dikarya</taxon>
        <taxon>Ascomycota</taxon>
        <taxon>Pezizomycotina</taxon>
        <taxon>Dothideomycetes</taxon>
        <taxon>Dothideomycetidae</taxon>
        <taxon>Mycosphaerellales</taxon>
        <taxon>Mycosphaerellaceae</taxon>
        <taxon>Ramularia</taxon>
    </lineage>
</organism>
<evidence type="ECO:0000256" key="1">
    <source>
        <dbReference type="SAM" id="MobiDB-lite"/>
    </source>
</evidence>
<dbReference type="STRING" id="112498.A0A2D3VGC3"/>
<sequence length="931" mass="102628">MVPKPLIGRYKLYKAGTSRLVEWLSITGGRCCDLKKVLKSLNSGVSTKKQSEKSIKDVEVGTQELLKLAEAIASSDSVPVPQEIIDITREVIAGREKCAEWYSAQPLSDNGKLKKENINHRYFIQVLQKVLRLLLQACDKQPPAAQATQPSRDATDAAKKKRKSPQEISSGKLNNLFNLLQLDEPSPIMEGDPPPSYQEATSPPQMNFKLVAEEDTSFVVWCFLQDLADIRAYVLSTWLEYSKGEVSFLIASSVTDTAFGLMRCAEEDFAKDSTVSRATDFKSLMRYFNLQYCVAGRVLWICPAASQRSTRPPPSDLNIVELLCPIAFACLESFRYDATAACAAAVGKRSLGSREMINPYHGFHEFCDILYQLSPELHAFSHAPMCDHVVVDEFVQGLAQLHRDGNFAMWLVVACQIYLDIYDMLGQHIGYGADALRKTFKRNKEIGTGLSAYGYNSGYHFDDAHEAVQKLAWVSQGQNRFEKNFSQRCGGKCGIPSSLQTSKVVDGVTVSPFEQKLPAHAGAILADLKLGLLDAGCTIANSGSIVLSTAHLYKALRAMGALKTDWPDIDFVLSSFKAKQPLITKMGTSYDADAAVKRYLMALGVEAKAFASDARQNGKLHEPRKISISSPLLRRMADRQANQGKPGTSDSKSRTVEIVLQTLTRSDATSGKSSGLLDHSFTPVQLLTTFKKAIQSEEPLLNFDYVSFTVTCAVLLDEITRVVSPSVGMTDWAKDKLGTKMIDESHSINLVAGLLQCKSTSPDIDIAAQVFSGYISAQGRYFTQQAFDQSSGRIPKALRPKIQHDLTTTENSRSLMRTYLEYANAQYVFSGNAVSAYHRKMTPALCIRGCSCKPSAEHAEPVPKLLCSYGSGLPAIIIDEAVVNIEKNPDKLILTMNAGIQQHFEEHAQGLISEKLLRERIKGLTLLDIQP</sequence>
<evidence type="ECO:0000313" key="3">
    <source>
        <dbReference type="EMBL" id="CZT20929.1"/>
    </source>
</evidence>
<feature type="region of interest" description="Disordered" evidence="1">
    <location>
        <begin position="142"/>
        <end position="167"/>
    </location>
</feature>
<reference evidence="3 4" key="1">
    <citation type="submission" date="2016-03" db="EMBL/GenBank/DDBJ databases">
        <authorList>
            <person name="Ploux O."/>
        </authorList>
    </citation>
    <scope>NUCLEOTIDE SEQUENCE [LARGE SCALE GENOMIC DNA]</scope>
    <source>
        <strain evidence="3 4">URUG2</strain>
    </source>
</reference>
<dbReference type="Proteomes" id="UP000225277">
    <property type="component" value="Unassembled WGS sequence"/>
</dbReference>
<name>A0A2D3VGC3_9PEZI</name>
<evidence type="ECO:0000259" key="2">
    <source>
        <dbReference type="Pfam" id="PF20253"/>
    </source>
</evidence>
<feature type="domain" description="DUF6604" evidence="2">
    <location>
        <begin position="12"/>
        <end position="270"/>
    </location>
</feature>
<dbReference type="InterPro" id="IPR046539">
    <property type="entry name" value="DUF6604"/>
</dbReference>
<accession>A0A2D3VGC3</accession>
<dbReference type="AlphaFoldDB" id="A0A2D3VGC3"/>
<dbReference type="Pfam" id="PF20253">
    <property type="entry name" value="DUF6604"/>
    <property type="match status" value="1"/>
</dbReference>
<proteinExistence type="predicted"/>
<dbReference type="OrthoDB" id="3650889at2759"/>